<dbReference type="InterPro" id="IPR004114">
    <property type="entry name" value="THUMP_dom"/>
</dbReference>
<name>A0ABR5ML99_9BACI</name>
<evidence type="ECO:0000256" key="5">
    <source>
        <dbReference type="ARBA" id="ARBA00022741"/>
    </source>
</evidence>
<sequence>MEFDHILIRYGEMALKGKNIKQFITQLQQNVQQKVKEFPNVKVKRTQGRMFVILNGNDPEPIMEKCKKIFGIQSLSLAIKVDNEVEKVKEAALYALKQAKNVNTFKVTVKRINKDFPVRSQEMNQLLGGHLLSNTEGITVDVHNPDVEVKVEIRNEATYITSSVIPGLGGLPVGTSGKSLLLLSGGIDSPVAGFLAMKRGVEIEAIHFHSPPYTSERAKEKVLDLAKQLTKFGKSIKVHIVPFTKLQQEIFREMPDAYAMTIMRRMMFRISEEVCKKEGILSLATGENLGQVASQTMDSMHTINEVTNYPIIRPLVTMDKQEVINISHEIGTYETSILPYEDCCTIFVPRSPKTKPKRDKVNYYESTHDFTPSIQEALEGIETLKITDKNNSLNPFSDLL</sequence>
<dbReference type="CDD" id="cd01712">
    <property type="entry name" value="PPase_ThiI"/>
    <property type="match status" value="1"/>
</dbReference>
<comment type="similarity">
    <text evidence="9">Belongs to the ThiI family.</text>
</comment>
<keyword evidence="5 9" id="KW-0547">Nucleotide-binding</keyword>
<evidence type="ECO:0000313" key="12">
    <source>
        <dbReference type="Proteomes" id="UP000037854"/>
    </source>
</evidence>
<comment type="pathway">
    <text evidence="9">Cofactor biosynthesis; thiamine diphosphate biosynthesis.</text>
</comment>
<dbReference type="InterPro" id="IPR049961">
    <property type="entry name" value="ThiI_N"/>
</dbReference>
<dbReference type="Gene3D" id="3.40.50.620">
    <property type="entry name" value="HUPs"/>
    <property type="match status" value="1"/>
</dbReference>
<comment type="function">
    <text evidence="9">Catalyzes the ATP-dependent transfer of a sulfur to tRNA to produce 4-thiouridine in position 8 of tRNAs, which functions as a near-UV photosensor. Also catalyzes the transfer of sulfur to the sulfur carrier protein ThiS, forming ThiS-thiocarboxylate. This is a step in the synthesis of thiazole, in the thiamine biosynthesis pathway. The sulfur is donated as persulfide by IscS.</text>
</comment>
<dbReference type="PANTHER" id="PTHR43209:SF1">
    <property type="entry name" value="TRNA SULFURTRANSFERASE"/>
    <property type="match status" value="1"/>
</dbReference>
<dbReference type="NCBIfam" id="TIGR00342">
    <property type="entry name" value="tRNA uracil 4-sulfurtransferase ThiI"/>
    <property type="match status" value="1"/>
</dbReference>
<evidence type="ECO:0000256" key="1">
    <source>
        <dbReference type="ARBA" id="ARBA00004496"/>
    </source>
</evidence>
<dbReference type="CDD" id="cd11716">
    <property type="entry name" value="THUMP_ThiI"/>
    <property type="match status" value="1"/>
</dbReference>
<keyword evidence="3 9" id="KW-0820">tRNA-binding</keyword>
<dbReference type="InterPro" id="IPR054173">
    <property type="entry name" value="ThiI_fer"/>
</dbReference>
<dbReference type="SMART" id="SM00981">
    <property type="entry name" value="THUMP"/>
    <property type="match status" value="1"/>
</dbReference>
<protein>
    <recommendedName>
        <fullName evidence="9">Probable tRNA sulfurtransferase</fullName>
        <ecNumber evidence="9">2.8.1.4</ecNumber>
    </recommendedName>
    <alternativeName>
        <fullName evidence="9">Sulfur carrier protein ThiS sulfurtransferase</fullName>
    </alternativeName>
    <alternativeName>
        <fullName evidence="9">Thiamine biosynthesis protein ThiI</fullName>
    </alternativeName>
    <alternativeName>
        <fullName evidence="9">tRNA 4-thiouridine synthase</fullName>
    </alternativeName>
</protein>
<organism evidence="11 12">
    <name type="scientific">Oceanobacillus caeni</name>
    <dbReference type="NCBI Taxonomy" id="405946"/>
    <lineage>
        <taxon>Bacteria</taxon>
        <taxon>Bacillati</taxon>
        <taxon>Bacillota</taxon>
        <taxon>Bacilli</taxon>
        <taxon>Bacillales</taxon>
        <taxon>Bacillaceae</taxon>
        <taxon>Oceanobacillus</taxon>
    </lineage>
</organism>
<keyword evidence="8 9" id="KW-0784">Thiamine biosynthesis</keyword>
<dbReference type="EMBL" id="LGTK01000011">
    <property type="protein sequence ID" value="KPH76762.1"/>
    <property type="molecule type" value="Genomic_DNA"/>
</dbReference>
<evidence type="ECO:0000256" key="8">
    <source>
        <dbReference type="ARBA" id="ARBA00022977"/>
    </source>
</evidence>
<feature type="domain" description="THUMP" evidence="10">
    <location>
        <begin position="60"/>
        <end position="164"/>
    </location>
</feature>
<evidence type="ECO:0000256" key="6">
    <source>
        <dbReference type="ARBA" id="ARBA00022840"/>
    </source>
</evidence>
<evidence type="ECO:0000256" key="4">
    <source>
        <dbReference type="ARBA" id="ARBA00022679"/>
    </source>
</evidence>
<feature type="binding site" evidence="9">
    <location>
        <begin position="182"/>
        <end position="183"/>
    </location>
    <ligand>
        <name>ATP</name>
        <dbReference type="ChEBI" id="CHEBI:30616"/>
    </ligand>
</feature>
<comment type="catalytic activity">
    <reaction evidence="9">
        <text>[ThiS sulfur-carrier protein]-C-terminal Gly-Gly-AMP + S-sulfanyl-L-cysteinyl-[cysteine desulfurase] + AH2 = [ThiS sulfur-carrier protein]-C-terminal-Gly-aminoethanethioate + L-cysteinyl-[cysteine desulfurase] + A + AMP + 2 H(+)</text>
        <dbReference type="Rhea" id="RHEA:43340"/>
        <dbReference type="Rhea" id="RHEA-COMP:12157"/>
        <dbReference type="Rhea" id="RHEA-COMP:12158"/>
        <dbReference type="Rhea" id="RHEA-COMP:12910"/>
        <dbReference type="Rhea" id="RHEA-COMP:19908"/>
        <dbReference type="ChEBI" id="CHEBI:13193"/>
        <dbReference type="ChEBI" id="CHEBI:15378"/>
        <dbReference type="ChEBI" id="CHEBI:17499"/>
        <dbReference type="ChEBI" id="CHEBI:29950"/>
        <dbReference type="ChEBI" id="CHEBI:61963"/>
        <dbReference type="ChEBI" id="CHEBI:90618"/>
        <dbReference type="ChEBI" id="CHEBI:232372"/>
        <dbReference type="ChEBI" id="CHEBI:456215"/>
    </reaction>
</comment>
<dbReference type="InterPro" id="IPR014729">
    <property type="entry name" value="Rossmann-like_a/b/a_fold"/>
</dbReference>
<feature type="binding site" evidence="9">
    <location>
        <position position="264"/>
    </location>
    <ligand>
        <name>ATP</name>
        <dbReference type="ChEBI" id="CHEBI:30616"/>
    </ligand>
</feature>
<feature type="binding site" evidence="9">
    <location>
        <position position="286"/>
    </location>
    <ligand>
        <name>ATP</name>
        <dbReference type="ChEBI" id="CHEBI:30616"/>
    </ligand>
</feature>
<dbReference type="SUPFAM" id="SSF52402">
    <property type="entry name" value="Adenine nucleotide alpha hydrolases-like"/>
    <property type="match status" value="1"/>
</dbReference>
<dbReference type="PANTHER" id="PTHR43209">
    <property type="entry name" value="TRNA SULFURTRANSFERASE"/>
    <property type="match status" value="1"/>
</dbReference>
<feature type="binding site" evidence="9">
    <location>
        <begin position="207"/>
        <end position="208"/>
    </location>
    <ligand>
        <name>ATP</name>
        <dbReference type="ChEBI" id="CHEBI:30616"/>
    </ligand>
</feature>
<evidence type="ECO:0000256" key="9">
    <source>
        <dbReference type="HAMAP-Rule" id="MF_00021"/>
    </source>
</evidence>
<dbReference type="InterPro" id="IPR050102">
    <property type="entry name" value="tRNA_sulfurtransferase_ThiI"/>
</dbReference>
<comment type="catalytic activity">
    <reaction evidence="9">
        <text>[ThiI sulfur-carrier protein]-S-sulfanyl-L-cysteine + a uridine in tRNA + 2 reduced [2Fe-2S]-[ferredoxin] + ATP + H(+) = [ThiI sulfur-carrier protein]-L-cysteine + a 4-thiouridine in tRNA + 2 oxidized [2Fe-2S]-[ferredoxin] + AMP + diphosphate</text>
        <dbReference type="Rhea" id="RHEA:24176"/>
        <dbReference type="Rhea" id="RHEA-COMP:10000"/>
        <dbReference type="Rhea" id="RHEA-COMP:10001"/>
        <dbReference type="Rhea" id="RHEA-COMP:13337"/>
        <dbReference type="Rhea" id="RHEA-COMP:13338"/>
        <dbReference type="Rhea" id="RHEA-COMP:13339"/>
        <dbReference type="Rhea" id="RHEA-COMP:13340"/>
        <dbReference type="ChEBI" id="CHEBI:15378"/>
        <dbReference type="ChEBI" id="CHEBI:29950"/>
        <dbReference type="ChEBI" id="CHEBI:30616"/>
        <dbReference type="ChEBI" id="CHEBI:33019"/>
        <dbReference type="ChEBI" id="CHEBI:33737"/>
        <dbReference type="ChEBI" id="CHEBI:33738"/>
        <dbReference type="ChEBI" id="CHEBI:61963"/>
        <dbReference type="ChEBI" id="CHEBI:65315"/>
        <dbReference type="ChEBI" id="CHEBI:136798"/>
        <dbReference type="ChEBI" id="CHEBI:456215"/>
        <dbReference type="EC" id="2.8.1.4"/>
    </reaction>
</comment>
<dbReference type="Gene3D" id="3.30.2130.30">
    <property type="match status" value="1"/>
</dbReference>
<evidence type="ECO:0000256" key="2">
    <source>
        <dbReference type="ARBA" id="ARBA00022490"/>
    </source>
</evidence>
<keyword evidence="7 9" id="KW-0694">RNA-binding</keyword>
<dbReference type="InterPro" id="IPR049962">
    <property type="entry name" value="THUMP_ThiI"/>
</dbReference>
<dbReference type="HAMAP" id="MF_00021">
    <property type="entry name" value="ThiI"/>
    <property type="match status" value="1"/>
</dbReference>
<keyword evidence="2 9" id="KW-0963">Cytoplasm</keyword>
<keyword evidence="12" id="KW-1185">Reference proteome</keyword>
<evidence type="ECO:0000256" key="3">
    <source>
        <dbReference type="ARBA" id="ARBA00022555"/>
    </source>
</evidence>
<dbReference type="Pfam" id="PF02568">
    <property type="entry name" value="ThiI"/>
    <property type="match status" value="1"/>
</dbReference>
<dbReference type="PROSITE" id="PS51165">
    <property type="entry name" value="THUMP"/>
    <property type="match status" value="1"/>
</dbReference>
<comment type="caution">
    <text evidence="11">The sequence shown here is derived from an EMBL/GenBank/DDBJ whole genome shotgun (WGS) entry which is preliminary data.</text>
</comment>
<keyword evidence="4 9" id="KW-0808">Transferase</keyword>
<accession>A0ABR5ML99</accession>
<comment type="subcellular location">
    <subcellularLocation>
        <location evidence="1 9">Cytoplasm</location>
    </subcellularLocation>
</comment>
<feature type="binding site" evidence="9">
    <location>
        <position position="295"/>
    </location>
    <ligand>
        <name>ATP</name>
        <dbReference type="ChEBI" id="CHEBI:30616"/>
    </ligand>
</feature>
<dbReference type="Pfam" id="PF22025">
    <property type="entry name" value="ThiI_fer"/>
    <property type="match status" value="1"/>
</dbReference>
<dbReference type="InterPro" id="IPR020536">
    <property type="entry name" value="ThiI_AANH"/>
</dbReference>
<evidence type="ECO:0000256" key="7">
    <source>
        <dbReference type="ARBA" id="ARBA00022884"/>
    </source>
</evidence>
<proteinExistence type="inferred from homology"/>
<dbReference type="InterPro" id="IPR003720">
    <property type="entry name" value="tRNA_STrfase"/>
</dbReference>
<keyword evidence="6 9" id="KW-0067">ATP-binding</keyword>
<dbReference type="RefSeq" id="WP_047185415.1">
    <property type="nucleotide sequence ID" value="NZ_JAHHXM010000049.1"/>
</dbReference>
<gene>
    <name evidence="9" type="primary">thiI</name>
    <name evidence="11" type="ORF">AFL42_04950</name>
</gene>
<dbReference type="EC" id="2.8.1.4" evidence="9"/>
<dbReference type="Proteomes" id="UP000037854">
    <property type="component" value="Unassembled WGS sequence"/>
</dbReference>
<evidence type="ECO:0000259" key="10">
    <source>
        <dbReference type="PROSITE" id="PS51165"/>
    </source>
</evidence>
<evidence type="ECO:0000313" key="11">
    <source>
        <dbReference type="EMBL" id="KPH76762.1"/>
    </source>
</evidence>
<reference evidence="11 12" key="1">
    <citation type="submission" date="2015-07" db="EMBL/GenBank/DDBJ databases">
        <title>High-quality draft genome sequence of Oceanobacillus caeni HM6, a bacillus isolated from a human feces.</title>
        <authorList>
            <person name="Kumar J."/>
            <person name="Verma M.K."/>
            <person name="Pandey R."/>
            <person name="Bhambi M."/>
            <person name="Chauhan N."/>
        </authorList>
    </citation>
    <scope>NUCLEOTIDE SEQUENCE [LARGE SCALE GENOMIC DNA]</scope>
    <source>
        <strain evidence="11 12">HM6</strain>
    </source>
</reference>
<dbReference type="SUPFAM" id="SSF143437">
    <property type="entry name" value="THUMP domain-like"/>
    <property type="match status" value="1"/>
</dbReference>
<dbReference type="Pfam" id="PF02926">
    <property type="entry name" value="THUMP"/>
    <property type="match status" value="1"/>
</dbReference>